<name>A0A3D9LDP8_9MICC</name>
<keyword evidence="9" id="KW-1185">Reference proteome</keyword>
<gene>
    <name evidence="8" type="ORF">C8E99_2180</name>
</gene>
<dbReference type="SUPFAM" id="SSF50129">
    <property type="entry name" value="GroES-like"/>
    <property type="match status" value="1"/>
</dbReference>
<feature type="domain" description="Enoyl reductase (ER)" evidence="7">
    <location>
        <begin position="13"/>
        <end position="365"/>
    </location>
</feature>
<dbReference type="InterPro" id="IPR011032">
    <property type="entry name" value="GroES-like_sf"/>
</dbReference>
<dbReference type="SUPFAM" id="SSF51735">
    <property type="entry name" value="NAD(P)-binding Rossmann-fold domains"/>
    <property type="match status" value="1"/>
</dbReference>
<dbReference type="PANTHER" id="PTHR43350">
    <property type="entry name" value="NAD-DEPENDENT ALCOHOL DEHYDROGENASE"/>
    <property type="match status" value="1"/>
</dbReference>
<dbReference type="Gene3D" id="3.40.50.720">
    <property type="entry name" value="NAD(P)-binding Rossmann-like Domain"/>
    <property type="match status" value="1"/>
</dbReference>
<accession>A0A3D9LDP8</accession>
<comment type="similarity">
    <text evidence="2 6">Belongs to the zinc-containing alcohol dehydrogenase family.</text>
</comment>
<dbReference type="Gene3D" id="3.90.180.10">
    <property type="entry name" value="Medium-chain alcohol dehydrogenases, catalytic domain"/>
    <property type="match status" value="1"/>
</dbReference>
<evidence type="ECO:0000256" key="2">
    <source>
        <dbReference type="ARBA" id="ARBA00008072"/>
    </source>
</evidence>
<evidence type="ECO:0000256" key="1">
    <source>
        <dbReference type="ARBA" id="ARBA00001947"/>
    </source>
</evidence>
<dbReference type="GO" id="GO:0016491">
    <property type="term" value="F:oxidoreductase activity"/>
    <property type="evidence" value="ECO:0007669"/>
    <property type="project" value="UniProtKB-KW"/>
</dbReference>
<dbReference type="Pfam" id="PF08240">
    <property type="entry name" value="ADH_N"/>
    <property type="match status" value="1"/>
</dbReference>
<comment type="cofactor">
    <cofactor evidence="1 6">
        <name>Zn(2+)</name>
        <dbReference type="ChEBI" id="CHEBI:29105"/>
    </cofactor>
</comment>
<dbReference type="Pfam" id="PF00107">
    <property type="entry name" value="ADH_zinc_N"/>
    <property type="match status" value="1"/>
</dbReference>
<evidence type="ECO:0000313" key="9">
    <source>
        <dbReference type="Proteomes" id="UP000256727"/>
    </source>
</evidence>
<evidence type="ECO:0000256" key="5">
    <source>
        <dbReference type="ARBA" id="ARBA00023002"/>
    </source>
</evidence>
<dbReference type="RefSeq" id="WP_211309030.1">
    <property type="nucleotide sequence ID" value="NZ_QREH01000001.1"/>
</dbReference>
<dbReference type="InterPro" id="IPR036291">
    <property type="entry name" value="NAD(P)-bd_dom_sf"/>
</dbReference>
<evidence type="ECO:0000256" key="3">
    <source>
        <dbReference type="ARBA" id="ARBA00022723"/>
    </source>
</evidence>
<organism evidence="8 9">
    <name type="scientific">Citricoccus muralis</name>
    <dbReference type="NCBI Taxonomy" id="169134"/>
    <lineage>
        <taxon>Bacteria</taxon>
        <taxon>Bacillati</taxon>
        <taxon>Actinomycetota</taxon>
        <taxon>Actinomycetes</taxon>
        <taxon>Micrococcales</taxon>
        <taxon>Micrococcaceae</taxon>
        <taxon>Citricoccus</taxon>
    </lineage>
</organism>
<dbReference type="EMBL" id="QREH01000001">
    <property type="protein sequence ID" value="REE04345.1"/>
    <property type="molecule type" value="Genomic_DNA"/>
</dbReference>
<dbReference type="SMART" id="SM00829">
    <property type="entry name" value="PKS_ER"/>
    <property type="match status" value="1"/>
</dbReference>
<keyword evidence="5" id="KW-0560">Oxidoreductase</keyword>
<reference evidence="8 9" key="1">
    <citation type="submission" date="2018-07" db="EMBL/GenBank/DDBJ databases">
        <title>Sequencing the genomes of 1000 actinobacteria strains.</title>
        <authorList>
            <person name="Klenk H.-P."/>
        </authorList>
    </citation>
    <scope>NUCLEOTIDE SEQUENCE [LARGE SCALE GENOMIC DNA]</scope>
    <source>
        <strain evidence="8 9">DSM 14442</strain>
    </source>
</reference>
<comment type="caution">
    <text evidence="8">The sequence shown here is derived from an EMBL/GenBank/DDBJ whole genome shotgun (WGS) entry which is preliminary data.</text>
</comment>
<dbReference type="InterPro" id="IPR020843">
    <property type="entry name" value="ER"/>
</dbReference>
<evidence type="ECO:0000256" key="4">
    <source>
        <dbReference type="ARBA" id="ARBA00022833"/>
    </source>
</evidence>
<dbReference type="AlphaFoldDB" id="A0A3D9LDP8"/>
<dbReference type="FunFam" id="3.40.50.720:FF:000003">
    <property type="entry name" value="S-(hydroxymethyl)glutathione dehydrogenase"/>
    <property type="match status" value="1"/>
</dbReference>
<evidence type="ECO:0000256" key="6">
    <source>
        <dbReference type="RuleBase" id="RU361277"/>
    </source>
</evidence>
<dbReference type="PROSITE" id="PS00059">
    <property type="entry name" value="ADH_ZINC"/>
    <property type="match status" value="1"/>
</dbReference>
<dbReference type="Proteomes" id="UP000256727">
    <property type="component" value="Unassembled WGS sequence"/>
</dbReference>
<evidence type="ECO:0000313" key="8">
    <source>
        <dbReference type="EMBL" id="REE04345.1"/>
    </source>
</evidence>
<dbReference type="PANTHER" id="PTHR43350:SF2">
    <property type="entry name" value="GROES-LIKE ZINC-BINDING ALCOHOL DEHYDROGENASE FAMILY PROTEIN"/>
    <property type="match status" value="1"/>
</dbReference>
<dbReference type="InterPro" id="IPR013154">
    <property type="entry name" value="ADH-like_N"/>
</dbReference>
<keyword evidence="3 6" id="KW-0479">Metal-binding</keyword>
<dbReference type="GO" id="GO:0008270">
    <property type="term" value="F:zinc ion binding"/>
    <property type="evidence" value="ECO:0007669"/>
    <property type="project" value="InterPro"/>
</dbReference>
<dbReference type="InterPro" id="IPR002328">
    <property type="entry name" value="ADH_Zn_CS"/>
</dbReference>
<dbReference type="InterPro" id="IPR013149">
    <property type="entry name" value="ADH-like_C"/>
</dbReference>
<sequence>MTTITAAVTEAGGAPFTLQDVELGALQDHEILVDIKAAGLCHTDLTVASGALPFPLPGVLGHEGAGLVRQVGAAVTSVSPGDRVVLSFTSCGHCEGCRGGHPAYCVRWLPDNLLGGQRVDGSSPLTRAGKAIGGHFFAQSSFATAAIAEERNVVKISTDLPWEQLAPLACGVQTGAGAVWNALQPGPGHSLVVFGVGTVGLAAVIAAALSPATRIVAVDLVDERLELARELGATHTINPSRVDDVVASIQEATGGGAHGVVEATGITKVLEQAVQCTRGQGEVAIVGAPPFGQSVKVDVNFMLPGRKIHGLTIGDAEIQSLVPAILALAEQGRFPVERLVRTYPLADINTAVEDMSAGRTIKPVLLP</sequence>
<dbReference type="CDD" id="cd08278">
    <property type="entry name" value="benzyl_alcohol_DH"/>
    <property type="match status" value="1"/>
</dbReference>
<proteinExistence type="inferred from homology"/>
<protein>
    <submittedName>
        <fullName evidence="8">Aryl-alcohol dehydrogenase</fullName>
    </submittedName>
</protein>
<keyword evidence="4 6" id="KW-0862">Zinc</keyword>
<evidence type="ECO:0000259" key="7">
    <source>
        <dbReference type="SMART" id="SM00829"/>
    </source>
</evidence>